<comment type="caution">
    <text evidence="1">The sequence shown here is derived from an EMBL/GenBank/DDBJ whole genome shotgun (WGS) entry which is preliminary data.</text>
</comment>
<keyword evidence="2" id="KW-1185">Reference proteome</keyword>
<gene>
    <name evidence="1" type="ORF">BDY19DRAFT_934903</name>
</gene>
<evidence type="ECO:0000313" key="2">
    <source>
        <dbReference type="Proteomes" id="UP001055072"/>
    </source>
</evidence>
<protein>
    <submittedName>
        <fullName evidence="1">Uncharacterized protein</fullName>
    </submittedName>
</protein>
<evidence type="ECO:0000313" key="1">
    <source>
        <dbReference type="EMBL" id="KAI0091275.1"/>
    </source>
</evidence>
<dbReference type="Proteomes" id="UP001055072">
    <property type="component" value="Unassembled WGS sequence"/>
</dbReference>
<accession>A0ACB8UAH5</accession>
<dbReference type="EMBL" id="MU274906">
    <property type="protein sequence ID" value="KAI0091275.1"/>
    <property type="molecule type" value="Genomic_DNA"/>
</dbReference>
<reference evidence="1" key="1">
    <citation type="journal article" date="2021" name="Environ. Microbiol.">
        <title>Gene family expansions and transcriptome signatures uncover fungal adaptations to wood decay.</title>
        <authorList>
            <person name="Hage H."/>
            <person name="Miyauchi S."/>
            <person name="Viragh M."/>
            <person name="Drula E."/>
            <person name="Min B."/>
            <person name="Chaduli D."/>
            <person name="Navarro D."/>
            <person name="Favel A."/>
            <person name="Norest M."/>
            <person name="Lesage-Meessen L."/>
            <person name="Balint B."/>
            <person name="Merenyi Z."/>
            <person name="de Eugenio L."/>
            <person name="Morin E."/>
            <person name="Martinez A.T."/>
            <person name="Baldrian P."/>
            <person name="Stursova M."/>
            <person name="Martinez M.J."/>
            <person name="Novotny C."/>
            <person name="Magnuson J.K."/>
            <person name="Spatafora J.W."/>
            <person name="Maurice S."/>
            <person name="Pangilinan J."/>
            <person name="Andreopoulos W."/>
            <person name="LaButti K."/>
            <person name="Hundley H."/>
            <person name="Na H."/>
            <person name="Kuo A."/>
            <person name="Barry K."/>
            <person name="Lipzen A."/>
            <person name="Henrissat B."/>
            <person name="Riley R."/>
            <person name="Ahrendt S."/>
            <person name="Nagy L.G."/>
            <person name="Grigoriev I.V."/>
            <person name="Martin F."/>
            <person name="Rosso M.N."/>
        </authorList>
    </citation>
    <scope>NUCLEOTIDE SEQUENCE</scope>
    <source>
        <strain evidence="1">CBS 384.51</strain>
    </source>
</reference>
<organism evidence="1 2">
    <name type="scientific">Irpex rosettiformis</name>
    <dbReference type="NCBI Taxonomy" id="378272"/>
    <lineage>
        <taxon>Eukaryota</taxon>
        <taxon>Fungi</taxon>
        <taxon>Dikarya</taxon>
        <taxon>Basidiomycota</taxon>
        <taxon>Agaricomycotina</taxon>
        <taxon>Agaricomycetes</taxon>
        <taxon>Polyporales</taxon>
        <taxon>Irpicaceae</taxon>
        <taxon>Irpex</taxon>
    </lineage>
</organism>
<proteinExistence type="predicted"/>
<name>A0ACB8UAH5_9APHY</name>
<sequence length="589" mass="66297">MPAKYSHVKKRQPKKSLNGNGAYTSQKEDKKPAAAVGRNIQKPLSPVAQLERAIAQMLLIRFEQDIARLFSTHIYCVALLQIPTFMTRCLTVAGPGWVAVNADSEEIKDFFRGAIGMDLRQAGDRVATKSVLWSYTALRHFATSNNVPICRRRGLHSHGLLPYYPALKTHLETLQTSPPPAFSKPPHLGPLTEGFLTLEKKFEAKYKKVPVGSSEWDSEWKLKMKIGYERLTDTLWRVAQEFDVRGYGTVLREKLSSNWCDCGCSTDHLSEVCERTVKEGELESKVRVGKGREWDGRGSGVLGWDTPNEEDVWDVELDFVSPDPDEYEAHPVESDMTVGELMEWRYIRAEREKEQGNVAFKSGDYAQAVKHYNFAYKIEPEVPHYNLNLAAAYLKTHEWTKAEKACEIALGQHRSVKGYWRRAQARKAQGRMSEAVKDLRSILQLQPENPEAKAELEGLEPSLPRPKASKPLHESQPSSSPLSCSSSSAGPSSVSASSSREPSMQRRNTALDSDSFGFTRSYKDDFKLKISSLPITIDIPVNLPPLVLGQNDRVTRSSLASLPPPNSHTKLESFLYPSWERYMVQKVTK</sequence>